<dbReference type="SUPFAM" id="SSF46894">
    <property type="entry name" value="C-terminal effector domain of the bipartite response regulators"/>
    <property type="match status" value="1"/>
</dbReference>
<evidence type="ECO:0000313" key="2">
    <source>
        <dbReference type="EMBL" id="RDI28787.1"/>
    </source>
</evidence>
<sequence length="394" mass="42338">MDAADAVMSHLVGRIYEAALDASLWERELLPQLERAMQSQGSAVWAHDFALGGYLGGVGAIDAFHGAAAAAIDSFKQHYSHCNVWMQHAPRVEGSVVASSSDVFPDRELPRTEWYAGWLQPLDLFHSAVAMVQQAADRAFNLTLLRSRSVGPYRPDELQLLRRLLPHLTTAFALHRRLCRAEALAQASLQVLEGLPLGVVLLDAEATVLHATRRARTLAAQGGLLQFRHGARLGATAPGPDARLQRAIREAVATGQGQGTSAGTGLRLDGLAGARLHLLVAPLPAWRAPFGEQAAAAVFISAPSLALTGLRPALQSVYGLTLAEAQLAQALINGLSPQEYADSRDVSVHTVRTQFKAASAKVGVRRQADFVRVLLTGPALLGRWEEARQPEPKD</sequence>
<dbReference type="Proteomes" id="UP000255265">
    <property type="component" value="Unassembled WGS sequence"/>
</dbReference>
<dbReference type="OrthoDB" id="5497412at2"/>
<dbReference type="InterPro" id="IPR016032">
    <property type="entry name" value="Sig_transdc_resp-reg_C-effctor"/>
</dbReference>
<name>A0A370FM67_9BURK</name>
<reference evidence="2 3" key="1">
    <citation type="submission" date="2018-07" db="EMBL/GenBank/DDBJ databases">
        <title>Genomic Encyclopedia of Type Strains, Phase IV (KMG-IV): sequencing the most valuable type-strain genomes for metagenomic binning, comparative biology and taxonomic classification.</title>
        <authorList>
            <person name="Goeker M."/>
        </authorList>
    </citation>
    <scope>NUCLEOTIDE SEQUENCE [LARGE SCALE GENOMIC DNA]</scope>
    <source>
        <strain evidence="2 3">DSM 21352</strain>
    </source>
</reference>
<organism evidence="2 3">
    <name type="scientific">Pseudacidovorax intermedius</name>
    <dbReference type="NCBI Taxonomy" id="433924"/>
    <lineage>
        <taxon>Bacteria</taxon>
        <taxon>Pseudomonadati</taxon>
        <taxon>Pseudomonadota</taxon>
        <taxon>Betaproteobacteria</taxon>
        <taxon>Burkholderiales</taxon>
        <taxon>Comamonadaceae</taxon>
        <taxon>Pseudacidovorax</taxon>
    </lineage>
</organism>
<keyword evidence="2" id="KW-0238">DNA-binding</keyword>
<evidence type="ECO:0000313" key="3">
    <source>
        <dbReference type="Proteomes" id="UP000255265"/>
    </source>
</evidence>
<dbReference type="AlphaFoldDB" id="A0A370FM67"/>
<dbReference type="InterPro" id="IPR000792">
    <property type="entry name" value="Tscrpt_reg_LuxR_C"/>
</dbReference>
<dbReference type="GO" id="GO:0003677">
    <property type="term" value="F:DNA binding"/>
    <property type="evidence" value="ECO:0007669"/>
    <property type="project" value="UniProtKB-KW"/>
</dbReference>
<protein>
    <submittedName>
        <fullName evidence="2">DNA-binding CsgD family transcriptional regulator</fullName>
    </submittedName>
</protein>
<dbReference type="InterPro" id="IPR036388">
    <property type="entry name" value="WH-like_DNA-bd_sf"/>
</dbReference>
<evidence type="ECO:0000259" key="1">
    <source>
        <dbReference type="SMART" id="SM00421"/>
    </source>
</evidence>
<dbReference type="Gene3D" id="1.10.10.10">
    <property type="entry name" value="Winged helix-like DNA-binding domain superfamily/Winged helix DNA-binding domain"/>
    <property type="match status" value="1"/>
</dbReference>
<dbReference type="SMART" id="SM00421">
    <property type="entry name" value="HTH_LUXR"/>
    <property type="match status" value="1"/>
</dbReference>
<comment type="caution">
    <text evidence="2">The sequence shown here is derived from an EMBL/GenBank/DDBJ whole genome shotgun (WGS) entry which is preliminary data.</text>
</comment>
<dbReference type="EMBL" id="QQAV01000001">
    <property type="protein sequence ID" value="RDI28787.1"/>
    <property type="molecule type" value="Genomic_DNA"/>
</dbReference>
<feature type="domain" description="HTH luxR-type" evidence="1">
    <location>
        <begin position="317"/>
        <end position="374"/>
    </location>
</feature>
<dbReference type="RefSeq" id="WP_114801606.1">
    <property type="nucleotide sequence ID" value="NZ_QQAV01000001.1"/>
</dbReference>
<gene>
    <name evidence="2" type="ORF">DFR41_101543</name>
</gene>
<dbReference type="GO" id="GO:0006355">
    <property type="term" value="P:regulation of DNA-templated transcription"/>
    <property type="evidence" value="ECO:0007669"/>
    <property type="project" value="InterPro"/>
</dbReference>
<keyword evidence="3" id="KW-1185">Reference proteome</keyword>
<accession>A0A370FM67</accession>
<proteinExistence type="predicted"/>